<dbReference type="Ensembl" id="ENSSFOT00015029339.2">
    <property type="protein sequence ID" value="ENSSFOP00015029007.2"/>
    <property type="gene ID" value="ENSSFOG00015018631.2"/>
</dbReference>
<evidence type="ECO:0000256" key="3">
    <source>
        <dbReference type="ARBA" id="ARBA00008295"/>
    </source>
</evidence>
<feature type="transmembrane region" description="Helical" evidence="10">
    <location>
        <begin position="142"/>
        <end position="161"/>
    </location>
</feature>
<dbReference type="AlphaFoldDB" id="A0A8C9S5P9"/>
<proteinExistence type="inferred from homology"/>
<dbReference type="Proteomes" id="UP000694397">
    <property type="component" value="Chromosome 6"/>
</dbReference>
<dbReference type="InterPro" id="IPR006187">
    <property type="entry name" value="Claudin"/>
</dbReference>
<dbReference type="PANTHER" id="PTHR12002">
    <property type="entry name" value="CLAUDIN"/>
    <property type="match status" value="1"/>
</dbReference>
<reference evidence="11" key="2">
    <citation type="submission" date="2025-08" db="UniProtKB">
        <authorList>
            <consortium name="Ensembl"/>
        </authorList>
    </citation>
    <scope>IDENTIFICATION</scope>
</reference>
<feature type="transmembrane region" description="Helical" evidence="10">
    <location>
        <begin position="111"/>
        <end position="135"/>
    </location>
</feature>
<dbReference type="Pfam" id="PF00822">
    <property type="entry name" value="PMP22_Claudin"/>
    <property type="match status" value="1"/>
</dbReference>
<dbReference type="PRINTS" id="PR01077">
    <property type="entry name" value="CLAUDIN"/>
</dbReference>
<evidence type="ECO:0000256" key="7">
    <source>
        <dbReference type="ARBA" id="ARBA00022949"/>
    </source>
</evidence>
<sequence>MRTPGLLIFGMVFAPCGWVLDLTSTVAPDWREISQMPGVSTDAIMRQGIWDICLAYQTTSQQTCGQQDSSYFGQQIIPVAKGLMVASLLVTLFGIAVATAGVRCWRDRPNWIISGLGGILIFLSGVMTIIPIAWYTHIINSIPTVTSGTINVGYCIILGYIGGIMEILGGAAMVIGMCSCCGGWNRGERSSRGTANKRRMSAVITRYCTLRIVGCTYSWCITQTCYSNTATSLPMHM</sequence>
<reference evidence="11 12" key="1">
    <citation type="submission" date="2019-04" db="EMBL/GenBank/DDBJ databases">
        <authorList>
            <consortium name="Wellcome Sanger Institute Data Sharing"/>
        </authorList>
    </citation>
    <scope>NUCLEOTIDE SEQUENCE [LARGE SCALE GENOMIC DNA]</scope>
</reference>
<evidence type="ECO:0000256" key="4">
    <source>
        <dbReference type="ARBA" id="ARBA00022427"/>
    </source>
</evidence>
<feature type="transmembrane region" description="Helical" evidence="10">
    <location>
        <begin position="83"/>
        <end position="105"/>
    </location>
</feature>
<evidence type="ECO:0000313" key="12">
    <source>
        <dbReference type="Proteomes" id="UP000694397"/>
    </source>
</evidence>
<feature type="transmembrane region" description="Helical" evidence="10">
    <location>
        <begin position="6"/>
        <end position="27"/>
    </location>
</feature>
<name>A0A8C9S5P9_SCLFO</name>
<dbReference type="InterPro" id="IPR004031">
    <property type="entry name" value="PMP22/EMP/MP20/Claudin"/>
</dbReference>
<dbReference type="OrthoDB" id="8790791at2759"/>
<evidence type="ECO:0000256" key="9">
    <source>
        <dbReference type="ARBA" id="ARBA00023136"/>
    </source>
</evidence>
<keyword evidence="6 10" id="KW-0812">Transmembrane</keyword>
<keyword evidence="12" id="KW-1185">Reference proteome</keyword>
<organism evidence="11 12">
    <name type="scientific">Scleropages formosus</name>
    <name type="common">Asian bonytongue</name>
    <name type="synonym">Osteoglossum formosum</name>
    <dbReference type="NCBI Taxonomy" id="113540"/>
    <lineage>
        <taxon>Eukaryota</taxon>
        <taxon>Metazoa</taxon>
        <taxon>Chordata</taxon>
        <taxon>Craniata</taxon>
        <taxon>Vertebrata</taxon>
        <taxon>Euteleostomi</taxon>
        <taxon>Actinopterygii</taxon>
        <taxon>Neopterygii</taxon>
        <taxon>Teleostei</taxon>
        <taxon>Osteoglossocephala</taxon>
        <taxon>Osteoglossomorpha</taxon>
        <taxon>Osteoglossiformes</taxon>
        <taxon>Osteoglossidae</taxon>
        <taxon>Scleropages</taxon>
    </lineage>
</organism>
<evidence type="ECO:0000313" key="11">
    <source>
        <dbReference type="Ensembl" id="ENSSFOP00015029007.2"/>
    </source>
</evidence>
<dbReference type="GO" id="GO:0005923">
    <property type="term" value="C:bicellular tight junction"/>
    <property type="evidence" value="ECO:0007669"/>
    <property type="project" value="UniProtKB-SubCell"/>
</dbReference>
<keyword evidence="7" id="KW-0965">Cell junction</keyword>
<evidence type="ECO:0000256" key="8">
    <source>
        <dbReference type="ARBA" id="ARBA00022989"/>
    </source>
</evidence>
<accession>A0A8C9S5P9</accession>
<comment type="subcellular location">
    <subcellularLocation>
        <location evidence="1">Cell junction</location>
        <location evidence="1">Tight junction</location>
    </subcellularLocation>
    <subcellularLocation>
        <location evidence="2">Cell membrane</location>
        <topology evidence="2">Multi-pass membrane protein</topology>
    </subcellularLocation>
</comment>
<evidence type="ECO:0000256" key="6">
    <source>
        <dbReference type="ARBA" id="ARBA00022692"/>
    </source>
</evidence>
<gene>
    <name evidence="11" type="primary">CLDN23</name>
</gene>
<evidence type="ECO:0000256" key="1">
    <source>
        <dbReference type="ARBA" id="ARBA00004435"/>
    </source>
</evidence>
<keyword evidence="5" id="KW-1003">Cell membrane</keyword>
<dbReference type="GO" id="GO:0005198">
    <property type="term" value="F:structural molecule activity"/>
    <property type="evidence" value="ECO:0007669"/>
    <property type="project" value="InterPro"/>
</dbReference>
<protein>
    <submittedName>
        <fullName evidence="11">Claudin 23.1</fullName>
    </submittedName>
</protein>
<keyword evidence="8 10" id="KW-1133">Transmembrane helix</keyword>
<dbReference type="GeneTree" id="ENSGT00390000006975"/>
<comment type="similarity">
    <text evidence="3">Belongs to the claudin family.</text>
</comment>
<keyword evidence="4" id="KW-0796">Tight junction</keyword>
<dbReference type="Gene3D" id="1.20.140.150">
    <property type="match status" value="1"/>
</dbReference>
<evidence type="ECO:0000256" key="2">
    <source>
        <dbReference type="ARBA" id="ARBA00004651"/>
    </source>
</evidence>
<keyword evidence="9 10" id="KW-0472">Membrane</keyword>
<evidence type="ECO:0000256" key="5">
    <source>
        <dbReference type="ARBA" id="ARBA00022475"/>
    </source>
</evidence>
<reference evidence="11" key="3">
    <citation type="submission" date="2025-09" db="UniProtKB">
        <authorList>
            <consortium name="Ensembl"/>
        </authorList>
    </citation>
    <scope>IDENTIFICATION</scope>
</reference>
<dbReference type="GO" id="GO:0005886">
    <property type="term" value="C:plasma membrane"/>
    <property type="evidence" value="ECO:0007669"/>
    <property type="project" value="UniProtKB-SubCell"/>
</dbReference>
<evidence type="ECO:0000256" key="10">
    <source>
        <dbReference type="SAM" id="Phobius"/>
    </source>
</evidence>